<sequence length="188" mass="20790">MSVPPPPSAGTSGETAPGETVTGDTEATGAEPADGARVFLDITLYPHRSLRRKGFRLLIGTIAAICLLAALRFFTLGAWPVVIFVAVDVAAIWLAFYLNYRSGKVRERVRLTTTDMTVTRRHPGGRRDHWHLEPYWMQVQSEDRPGTESALILKSHGRELRLGAFLSVPERREVAAEIDAALAAWRAR</sequence>
<dbReference type="InParanoid" id="A0A3M0BW56"/>
<evidence type="ECO:0000256" key="2">
    <source>
        <dbReference type="SAM" id="Phobius"/>
    </source>
</evidence>
<evidence type="ECO:0000313" key="3">
    <source>
        <dbReference type="EMBL" id="RMB01824.1"/>
    </source>
</evidence>
<dbReference type="Proteomes" id="UP000271227">
    <property type="component" value="Unassembled WGS sequence"/>
</dbReference>
<organism evidence="3 4">
    <name type="scientific">Eilatimonas milleporae</name>
    <dbReference type="NCBI Taxonomy" id="911205"/>
    <lineage>
        <taxon>Bacteria</taxon>
        <taxon>Pseudomonadati</taxon>
        <taxon>Pseudomonadota</taxon>
        <taxon>Alphaproteobacteria</taxon>
        <taxon>Kordiimonadales</taxon>
        <taxon>Kordiimonadaceae</taxon>
        <taxon>Eilatimonas</taxon>
    </lineage>
</organism>
<feature type="region of interest" description="Disordered" evidence="1">
    <location>
        <begin position="1"/>
        <end position="30"/>
    </location>
</feature>
<dbReference type="RefSeq" id="WP_170163902.1">
    <property type="nucleotide sequence ID" value="NZ_REFR01000015.1"/>
</dbReference>
<feature type="transmembrane region" description="Helical" evidence="2">
    <location>
        <begin position="81"/>
        <end position="100"/>
    </location>
</feature>
<evidence type="ECO:0000313" key="4">
    <source>
        <dbReference type="Proteomes" id="UP000271227"/>
    </source>
</evidence>
<proteinExistence type="predicted"/>
<name>A0A3M0BW56_9PROT</name>
<evidence type="ECO:0000256" key="1">
    <source>
        <dbReference type="SAM" id="MobiDB-lite"/>
    </source>
</evidence>
<feature type="transmembrane region" description="Helical" evidence="2">
    <location>
        <begin position="55"/>
        <end position="75"/>
    </location>
</feature>
<keyword evidence="2" id="KW-1133">Transmembrane helix</keyword>
<gene>
    <name evidence="3" type="ORF">BXY39_3331</name>
</gene>
<dbReference type="EMBL" id="REFR01000015">
    <property type="protein sequence ID" value="RMB01824.1"/>
    <property type="molecule type" value="Genomic_DNA"/>
</dbReference>
<keyword evidence="4" id="KW-1185">Reference proteome</keyword>
<keyword evidence="2" id="KW-0472">Membrane</keyword>
<accession>A0A3M0BW56</accession>
<reference evidence="3 4" key="1">
    <citation type="submission" date="2018-10" db="EMBL/GenBank/DDBJ databases">
        <title>Genomic Encyclopedia of Archaeal and Bacterial Type Strains, Phase II (KMG-II): from individual species to whole genera.</title>
        <authorList>
            <person name="Goeker M."/>
        </authorList>
    </citation>
    <scope>NUCLEOTIDE SEQUENCE [LARGE SCALE GENOMIC DNA]</scope>
    <source>
        <strain evidence="3 4">DSM 25217</strain>
    </source>
</reference>
<keyword evidence="2" id="KW-0812">Transmembrane</keyword>
<dbReference type="AlphaFoldDB" id="A0A3M0BW56"/>
<comment type="caution">
    <text evidence="3">The sequence shown here is derived from an EMBL/GenBank/DDBJ whole genome shotgun (WGS) entry which is preliminary data.</text>
</comment>
<dbReference type="InterPro" id="IPR019253">
    <property type="entry name" value="DUF2244_TM"/>
</dbReference>
<dbReference type="Pfam" id="PF10003">
    <property type="entry name" value="DUF2244"/>
    <property type="match status" value="1"/>
</dbReference>
<protein>
    <submittedName>
        <fullName evidence="3">Putative membrane protein</fullName>
    </submittedName>
</protein>